<evidence type="ECO:0000313" key="16">
    <source>
        <dbReference type="Proteomes" id="UP000283855"/>
    </source>
</evidence>
<dbReference type="InterPro" id="IPR000531">
    <property type="entry name" value="Beta-barrel_TonB"/>
</dbReference>
<keyword evidence="5 12" id="KW-0732">Signal</keyword>
<reference evidence="15 16" key="1">
    <citation type="submission" date="2018-08" db="EMBL/GenBank/DDBJ databases">
        <title>A genome reference for cultivated species of the human gut microbiota.</title>
        <authorList>
            <person name="Zou Y."/>
            <person name="Xue W."/>
            <person name="Luo G."/>
        </authorList>
    </citation>
    <scope>NUCLEOTIDE SEQUENCE [LARGE SCALE GENOMIC DNA]</scope>
    <source>
        <strain evidence="15 16">AM42-38</strain>
    </source>
</reference>
<keyword evidence="7 10" id="KW-0472">Membrane</keyword>
<dbReference type="InterPro" id="IPR037066">
    <property type="entry name" value="Plug_dom_sf"/>
</dbReference>
<evidence type="ECO:0000313" key="15">
    <source>
        <dbReference type="EMBL" id="RHA77514.1"/>
    </source>
</evidence>
<dbReference type="PANTHER" id="PTHR30069">
    <property type="entry name" value="TONB-DEPENDENT OUTER MEMBRANE RECEPTOR"/>
    <property type="match status" value="1"/>
</dbReference>
<comment type="similarity">
    <text evidence="10 11">Belongs to the TonB-dependent receptor family.</text>
</comment>
<keyword evidence="2 10" id="KW-0813">Transport</keyword>
<dbReference type="InterPro" id="IPR039426">
    <property type="entry name" value="TonB-dep_rcpt-like"/>
</dbReference>
<evidence type="ECO:0000256" key="8">
    <source>
        <dbReference type="ARBA" id="ARBA00023170"/>
    </source>
</evidence>
<protein>
    <submittedName>
        <fullName evidence="15">TonB-dependent receptor</fullName>
    </submittedName>
</protein>
<evidence type="ECO:0000256" key="1">
    <source>
        <dbReference type="ARBA" id="ARBA00004571"/>
    </source>
</evidence>
<evidence type="ECO:0000256" key="7">
    <source>
        <dbReference type="ARBA" id="ARBA00023136"/>
    </source>
</evidence>
<evidence type="ECO:0000256" key="11">
    <source>
        <dbReference type="RuleBase" id="RU003357"/>
    </source>
</evidence>
<organism evidence="15 16">
    <name type="scientific">Phocaeicola coprophilus</name>
    <dbReference type="NCBI Taxonomy" id="387090"/>
    <lineage>
        <taxon>Bacteria</taxon>
        <taxon>Pseudomonadati</taxon>
        <taxon>Bacteroidota</taxon>
        <taxon>Bacteroidia</taxon>
        <taxon>Bacteroidales</taxon>
        <taxon>Bacteroidaceae</taxon>
        <taxon>Phocaeicola</taxon>
    </lineage>
</organism>
<dbReference type="AlphaFoldDB" id="A0A413T2V3"/>
<dbReference type="InterPro" id="IPR036942">
    <property type="entry name" value="Beta-barrel_TonB_sf"/>
</dbReference>
<dbReference type="InterPro" id="IPR012910">
    <property type="entry name" value="Plug_dom"/>
</dbReference>
<dbReference type="PROSITE" id="PS52016">
    <property type="entry name" value="TONB_DEPENDENT_REC_3"/>
    <property type="match status" value="1"/>
</dbReference>
<evidence type="ECO:0000256" key="9">
    <source>
        <dbReference type="ARBA" id="ARBA00023237"/>
    </source>
</evidence>
<dbReference type="Gene3D" id="2.170.130.10">
    <property type="entry name" value="TonB-dependent receptor, plug domain"/>
    <property type="match status" value="1"/>
</dbReference>
<gene>
    <name evidence="15" type="ORF">DW921_04400</name>
</gene>
<comment type="subcellular location">
    <subcellularLocation>
        <location evidence="1 10">Cell outer membrane</location>
        <topology evidence="1 10">Multi-pass membrane protein</topology>
    </subcellularLocation>
</comment>
<evidence type="ECO:0000256" key="4">
    <source>
        <dbReference type="ARBA" id="ARBA00022692"/>
    </source>
</evidence>
<dbReference type="SUPFAM" id="SSF56935">
    <property type="entry name" value="Porins"/>
    <property type="match status" value="1"/>
</dbReference>
<dbReference type="Pfam" id="PF07715">
    <property type="entry name" value="Plug"/>
    <property type="match status" value="1"/>
</dbReference>
<keyword evidence="3 10" id="KW-1134">Transmembrane beta strand</keyword>
<keyword evidence="6 11" id="KW-0798">TonB box</keyword>
<proteinExistence type="inferred from homology"/>
<evidence type="ECO:0000259" key="14">
    <source>
        <dbReference type="Pfam" id="PF07715"/>
    </source>
</evidence>
<evidence type="ECO:0000256" key="2">
    <source>
        <dbReference type="ARBA" id="ARBA00022448"/>
    </source>
</evidence>
<feature type="domain" description="TonB-dependent receptor plug" evidence="14">
    <location>
        <begin position="58"/>
        <end position="157"/>
    </location>
</feature>
<sequence>MPMKYLVRRLVLCPIVAASGVLTAVVHAQDPVNDSISRRVYDIPEVTVKARRTPPSVKAASPLQVMNKAEMERMGISEVADAVRHFSGVSVKDYGGIGGLKTISVRSLGAQHTGVIYDGVSVSDCQSGQIDISRFSLTNISQLTLTIGQSDDIYQSARAFASAGVLHIQTDRPDFSEQNWHINTTLKAGSFGLANPSVLYSQQLSQRTSISLYGDYLRADGNYPFKLWNGNQLIDSKRNNSDIQTYRAEATLYTSFTPKQDLQVKAYLFDSERGLPGGVIYDNPYAAERLSDKNYFGQFRYENRFSEKFKLQALGKFNYSWNRDYNDEASGITDDRYRQTESYLSATLWTEPLKGLSFSLAQDFAYNYLHTTLDKCQFPERFTYLTAFAARYEHNRFSVTASLLNTYITEKVRIGIAADDRKRLSPAFSVSWKPFLEAGLRIRASYKDIFRTPTFNDLYYLEIGNTSLRPETTRQGNLGVTWSRSNLGFLDFISLSADTYYNKVKDKIVAVPTMFVWKMSNVGKVETIGVDVNLSAECRLNQQMKLYLTGNYNFMQAEDVTDRNSKTWRNQIVYTPRHSGSGSLTLETPWLNMTYNLTASSERYTLAQNLPKYRIDAYTDHGISLSRSFRWNRHHLRIQADALNLGNKNYEIIRFYPMPGRNYRITINYYL</sequence>
<keyword evidence="4 10" id="KW-0812">Transmembrane</keyword>
<keyword evidence="9 10" id="KW-0998">Cell outer membrane</keyword>
<feature type="signal peptide" evidence="12">
    <location>
        <begin position="1"/>
        <end position="28"/>
    </location>
</feature>
<dbReference type="GO" id="GO:0044718">
    <property type="term" value="P:siderophore transmembrane transport"/>
    <property type="evidence" value="ECO:0007669"/>
    <property type="project" value="TreeGrafter"/>
</dbReference>
<feature type="chain" id="PRO_5019530577" evidence="12">
    <location>
        <begin position="29"/>
        <end position="671"/>
    </location>
</feature>
<dbReference type="Gene3D" id="2.40.170.20">
    <property type="entry name" value="TonB-dependent receptor, beta-barrel domain"/>
    <property type="match status" value="1"/>
</dbReference>
<dbReference type="Pfam" id="PF00593">
    <property type="entry name" value="TonB_dep_Rec_b-barrel"/>
    <property type="match status" value="1"/>
</dbReference>
<accession>A0A413T2V3</accession>
<dbReference type="GO" id="GO:0015344">
    <property type="term" value="F:siderophore uptake transmembrane transporter activity"/>
    <property type="evidence" value="ECO:0007669"/>
    <property type="project" value="TreeGrafter"/>
</dbReference>
<feature type="domain" description="TonB-dependent receptor-like beta-barrel" evidence="13">
    <location>
        <begin position="205"/>
        <end position="645"/>
    </location>
</feature>
<name>A0A413T2V3_9BACT</name>
<evidence type="ECO:0000259" key="13">
    <source>
        <dbReference type="Pfam" id="PF00593"/>
    </source>
</evidence>
<dbReference type="RefSeq" id="WP_118400113.1">
    <property type="nucleotide sequence ID" value="NZ_CABJGD010000006.1"/>
</dbReference>
<evidence type="ECO:0000256" key="5">
    <source>
        <dbReference type="ARBA" id="ARBA00022729"/>
    </source>
</evidence>
<evidence type="ECO:0000256" key="3">
    <source>
        <dbReference type="ARBA" id="ARBA00022452"/>
    </source>
</evidence>
<dbReference type="GO" id="GO:0009279">
    <property type="term" value="C:cell outer membrane"/>
    <property type="evidence" value="ECO:0007669"/>
    <property type="project" value="UniProtKB-SubCell"/>
</dbReference>
<keyword evidence="8 15" id="KW-0675">Receptor</keyword>
<evidence type="ECO:0000256" key="10">
    <source>
        <dbReference type="PROSITE-ProRule" id="PRU01360"/>
    </source>
</evidence>
<dbReference type="PANTHER" id="PTHR30069:SF29">
    <property type="entry name" value="HEMOGLOBIN AND HEMOGLOBIN-HAPTOGLOBIN-BINDING PROTEIN 1-RELATED"/>
    <property type="match status" value="1"/>
</dbReference>
<evidence type="ECO:0000256" key="12">
    <source>
        <dbReference type="SAM" id="SignalP"/>
    </source>
</evidence>
<dbReference type="Proteomes" id="UP000283855">
    <property type="component" value="Unassembled WGS sequence"/>
</dbReference>
<dbReference type="EMBL" id="QSFT01000006">
    <property type="protein sequence ID" value="RHA77514.1"/>
    <property type="molecule type" value="Genomic_DNA"/>
</dbReference>
<comment type="caution">
    <text evidence="15">The sequence shown here is derived from an EMBL/GenBank/DDBJ whole genome shotgun (WGS) entry which is preliminary data.</text>
</comment>
<evidence type="ECO:0000256" key="6">
    <source>
        <dbReference type="ARBA" id="ARBA00023077"/>
    </source>
</evidence>